<accession>A0ABP8D740</accession>
<comment type="caution">
    <text evidence="2">The sequence shown here is derived from an EMBL/GenBank/DDBJ whole genome shotgun (WGS) entry which is preliminary data.</text>
</comment>
<evidence type="ECO:0000256" key="1">
    <source>
        <dbReference type="SAM" id="MobiDB-lite"/>
    </source>
</evidence>
<proteinExistence type="predicted"/>
<evidence type="ECO:0000313" key="2">
    <source>
        <dbReference type="EMBL" id="GAA4249055.1"/>
    </source>
</evidence>
<sequence>MRLPAMQATPSNWAAPGGRERSAKRRATSRWAASSTDTAKQSASSTSGPCRGAGAAIDRSLAGRGWWVDRRSAGHATLSGALAAVQQFAGEADVAILAPYLDAVEALGHQEAAALAKQDAEADRATVVVRIVMFDVILDALRFVAQEHYLRELTVLRDPRPSARPGRSGPA</sequence>
<keyword evidence="3" id="KW-1185">Reference proteome</keyword>
<reference evidence="3" key="1">
    <citation type="journal article" date="2019" name="Int. J. Syst. Evol. Microbiol.">
        <title>The Global Catalogue of Microorganisms (GCM) 10K type strain sequencing project: providing services to taxonomists for standard genome sequencing and annotation.</title>
        <authorList>
            <consortium name="The Broad Institute Genomics Platform"/>
            <consortium name="The Broad Institute Genome Sequencing Center for Infectious Disease"/>
            <person name="Wu L."/>
            <person name="Ma J."/>
        </authorList>
    </citation>
    <scope>NUCLEOTIDE SEQUENCE [LARGE SCALE GENOMIC DNA]</scope>
    <source>
        <strain evidence="3">JCM 17441</strain>
    </source>
</reference>
<protein>
    <submittedName>
        <fullName evidence="2">Uncharacterized protein</fullName>
    </submittedName>
</protein>
<gene>
    <name evidence="2" type="ORF">GCM10022255_031460</name>
</gene>
<dbReference type="EMBL" id="BAABAT010000007">
    <property type="protein sequence ID" value="GAA4249055.1"/>
    <property type="molecule type" value="Genomic_DNA"/>
</dbReference>
<feature type="region of interest" description="Disordered" evidence="1">
    <location>
        <begin position="1"/>
        <end position="52"/>
    </location>
</feature>
<evidence type="ECO:0000313" key="3">
    <source>
        <dbReference type="Proteomes" id="UP001500620"/>
    </source>
</evidence>
<name>A0ABP8D740_9ACTN</name>
<feature type="compositionally biased region" description="Polar residues" evidence="1">
    <location>
        <begin position="31"/>
        <end position="48"/>
    </location>
</feature>
<organism evidence="2 3">
    <name type="scientific">Dactylosporangium darangshiense</name>
    <dbReference type="NCBI Taxonomy" id="579108"/>
    <lineage>
        <taxon>Bacteria</taxon>
        <taxon>Bacillati</taxon>
        <taxon>Actinomycetota</taxon>
        <taxon>Actinomycetes</taxon>
        <taxon>Micromonosporales</taxon>
        <taxon>Micromonosporaceae</taxon>
        <taxon>Dactylosporangium</taxon>
    </lineage>
</organism>
<dbReference type="Proteomes" id="UP001500620">
    <property type="component" value="Unassembled WGS sequence"/>
</dbReference>